<comment type="caution">
    <text evidence="1">The sequence shown here is derived from an EMBL/GenBank/DDBJ whole genome shotgun (WGS) entry which is preliminary data.</text>
</comment>
<reference evidence="1 2" key="1">
    <citation type="submission" date="2018-06" db="EMBL/GenBank/DDBJ databases">
        <title>Genomic Encyclopedia of Type Strains, Phase III (KMG-III): the genomes of soil and plant-associated and newly described type strains.</title>
        <authorList>
            <person name="Whitman W."/>
        </authorList>
    </citation>
    <scope>NUCLEOTIDE SEQUENCE [LARGE SCALE GENOMIC DNA]</scope>
    <source>
        <strain evidence="1 2">LMG 23644</strain>
    </source>
</reference>
<protein>
    <submittedName>
        <fullName evidence="1">Uncharacterized protein</fullName>
    </submittedName>
</protein>
<evidence type="ECO:0000313" key="2">
    <source>
        <dbReference type="Proteomes" id="UP000248918"/>
    </source>
</evidence>
<proteinExistence type="predicted"/>
<dbReference type="OrthoDB" id="9097382at2"/>
<dbReference type="RefSeq" id="WP_111931945.1">
    <property type="nucleotide sequence ID" value="NZ_CADFFP010000010.1"/>
</dbReference>
<organism evidence="1 2">
    <name type="scientific">Paraburkholderia bryophila</name>
    <dbReference type="NCBI Taxonomy" id="420952"/>
    <lineage>
        <taxon>Bacteria</taxon>
        <taxon>Pseudomonadati</taxon>
        <taxon>Pseudomonadota</taxon>
        <taxon>Betaproteobacteria</taxon>
        <taxon>Burkholderiales</taxon>
        <taxon>Burkholderiaceae</taxon>
        <taxon>Paraburkholderia</taxon>
    </lineage>
</organism>
<dbReference type="AlphaFoldDB" id="A0A329CSC8"/>
<sequence length="156" mass="17323">MTTKSNNKKSITQRPPVDALQYEKLALSAFDLCHRQMRQLETLTTLASTLCRNPPITIDERHRHRTLLELLAHTGEEYQQQLAADLELFGVIALDAKGVANKELTAKQATRLLANATEIATQSSAATRISPRKRSSAKCAAIVKKDHARRSVAVQH</sequence>
<evidence type="ECO:0000313" key="1">
    <source>
        <dbReference type="EMBL" id="RAS34634.1"/>
    </source>
</evidence>
<dbReference type="EMBL" id="QLTK01000006">
    <property type="protein sequence ID" value="RAS34634.1"/>
    <property type="molecule type" value="Genomic_DNA"/>
</dbReference>
<accession>A0A329CSC8</accession>
<name>A0A329CSC8_9BURK</name>
<gene>
    <name evidence="1" type="ORF">BX591_106315</name>
</gene>
<dbReference type="Proteomes" id="UP000248918">
    <property type="component" value="Unassembled WGS sequence"/>
</dbReference>